<evidence type="ECO:0000313" key="5">
    <source>
        <dbReference type="WBParaSite" id="BXY_0117500.1"/>
    </source>
</evidence>
<protein>
    <submittedName>
        <fullName evidence="2">(pine wood nematode) hypothetical protein</fullName>
    </submittedName>
</protein>
<dbReference type="WBParaSite" id="BXY_0117500.1">
    <property type="protein sequence ID" value="BXY_0117500.1"/>
    <property type="gene ID" value="BXY_0117500"/>
</dbReference>
<name>A0A1I7RKE1_BURXY</name>
<accession>A0A1I7RKE1</accession>
<dbReference type="Proteomes" id="UP000095284">
    <property type="component" value="Unplaced"/>
</dbReference>
<dbReference type="Proteomes" id="UP000582659">
    <property type="component" value="Unassembled WGS sequence"/>
</dbReference>
<evidence type="ECO:0000313" key="4">
    <source>
        <dbReference type="Proteomes" id="UP000659654"/>
    </source>
</evidence>
<evidence type="ECO:0000313" key="2">
    <source>
        <dbReference type="EMBL" id="CAD5235144.1"/>
    </source>
</evidence>
<dbReference type="EMBL" id="CAJFCV020000006">
    <property type="protein sequence ID" value="CAG9131366.1"/>
    <property type="molecule type" value="Genomic_DNA"/>
</dbReference>
<gene>
    <name evidence="2" type="ORF">BXYJ_LOCUS15235</name>
</gene>
<proteinExistence type="predicted"/>
<feature type="compositionally biased region" description="Basic and acidic residues" evidence="1">
    <location>
        <begin position="140"/>
        <end position="149"/>
    </location>
</feature>
<evidence type="ECO:0000256" key="1">
    <source>
        <dbReference type="SAM" id="MobiDB-lite"/>
    </source>
</evidence>
<keyword evidence="4" id="KW-1185">Reference proteome</keyword>
<feature type="region of interest" description="Disordered" evidence="1">
    <location>
        <begin position="121"/>
        <end position="149"/>
    </location>
</feature>
<reference evidence="5" key="1">
    <citation type="submission" date="2016-11" db="UniProtKB">
        <authorList>
            <consortium name="WormBaseParasite"/>
        </authorList>
    </citation>
    <scope>IDENTIFICATION</scope>
</reference>
<reference evidence="2" key="2">
    <citation type="submission" date="2020-09" db="EMBL/GenBank/DDBJ databases">
        <authorList>
            <person name="Kikuchi T."/>
        </authorList>
    </citation>
    <scope>NUCLEOTIDE SEQUENCE</scope>
    <source>
        <strain evidence="2">Ka4C1</strain>
    </source>
</reference>
<sequence>MWSRITDIVCVGGVRPVLNGLKSALIDEEIVEEGRWNEYRSMRSILDIQEVDEMNSEYNFASCADGYPSEFETYQSIIETDEISETESISPINYSEFEKRLNSSPKSDQSFFSTVPLDCNDEKTLESDEGEPAEQMNEAGDGHKHQADEFLKALKQNGPYYLSPDYYYGNYDRQPEKKNEFLMLYP</sequence>
<dbReference type="AlphaFoldDB" id="A0A1I7RKE1"/>
<organism evidence="3 5">
    <name type="scientific">Bursaphelenchus xylophilus</name>
    <name type="common">Pinewood nematode worm</name>
    <name type="synonym">Aphelenchoides xylophilus</name>
    <dbReference type="NCBI Taxonomy" id="6326"/>
    <lineage>
        <taxon>Eukaryota</taxon>
        <taxon>Metazoa</taxon>
        <taxon>Ecdysozoa</taxon>
        <taxon>Nematoda</taxon>
        <taxon>Chromadorea</taxon>
        <taxon>Rhabditida</taxon>
        <taxon>Tylenchina</taxon>
        <taxon>Tylenchomorpha</taxon>
        <taxon>Aphelenchoidea</taxon>
        <taxon>Aphelenchoididae</taxon>
        <taxon>Bursaphelenchus</taxon>
    </lineage>
</organism>
<dbReference type="EMBL" id="CAJFDI010000006">
    <property type="protein sequence ID" value="CAD5235144.1"/>
    <property type="molecule type" value="Genomic_DNA"/>
</dbReference>
<dbReference type="Proteomes" id="UP000659654">
    <property type="component" value="Unassembled WGS sequence"/>
</dbReference>
<evidence type="ECO:0000313" key="3">
    <source>
        <dbReference type="Proteomes" id="UP000095284"/>
    </source>
</evidence>